<reference evidence="1" key="2">
    <citation type="journal article" date="2021" name="Microbiome">
        <title>Successional dynamics and alternative stable states in a saline activated sludge microbial community over 9 years.</title>
        <authorList>
            <person name="Wang Y."/>
            <person name="Ye J."/>
            <person name="Ju F."/>
            <person name="Liu L."/>
            <person name="Boyd J.A."/>
            <person name="Deng Y."/>
            <person name="Parks D.H."/>
            <person name="Jiang X."/>
            <person name="Yin X."/>
            <person name="Woodcroft B.J."/>
            <person name="Tyson G.W."/>
            <person name="Hugenholtz P."/>
            <person name="Polz M.F."/>
            <person name="Zhang T."/>
        </authorList>
    </citation>
    <scope>NUCLEOTIDE SEQUENCE</scope>
    <source>
        <strain evidence="1">HKST-UBA11</strain>
    </source>
</reference>
<dbReference type="Proteomes" id="UP000754563">
    <property type="component" value="Unassembled WGS sequence"/>
</dbReference>
<sequence>MLRKILKHTLQFLAERAIKKHPIKFIVVVGWYGTDLVKEGIYSVLSRKESIRRNTTKLWWDFSVPLIILGYKDTQRRIIRWLAMIIKTTYSLLANPKNPHTIVIDLNMADHDTYHYWSQIITPEIVVVTNYKNSRGELKVHELVDKTKLNGGTILVSPTISDEAFEEFERYASLDFDTLELTTEHKKFSFSSKVPRLVIESYAPVISVALERGFSDDEIIDCLAKLETLDHFTKKIHENLELDAK</sequence>
<proteinExistence type="predicted"/>
<reference evidence="1" key="1">
    <citation type="submission" date="2020-04" db="EMBL/GenBank/DDBJ databases">
        <authorList>
            <person name="Zhang T."/>
        </authorList>
    </citation>
    <scope>NUCLEOTIDE SEQUENCE</scope>
    <source>
        <strain evidence="1">HKST-UBA11</strain>
    </source>
</reference>
<evidence type="ECO:0000313" key="1">
    <source>
        <dbReference type="EMBL" id="MCA9385284.1"/>
    </source>
</evidence>
<accession>A0A955RJX9</accession>
<dbReference type="AlphaFoldDB" id="A0A955RJX9"/>
<evidence type="ECO:0000313" key="2">
    <source>
        <dbReference type="Proteomes" id="UP000754563"/>
    </source>
</evidence>
<gene>
    <name evidence="1" type="ORF">KC717_01410</name>
</gene>
<organism evidence="1 2">
    <name type="scientific">Candidatus Dojkabacteria bacterium</name>
    <dbReference type="NCBI Taxonomy" id="2099670"/>
    <lineage>
        <taxon>Bacteria</taxon>
        <taxon>Candidatus Dojkabacteria</taxon>
    </lineage>
</organism>
<comment type="caution">
    <text evidence="1">The sequence shown here is derived from an EMBL/GenBank/DDBJ whole genome shotgun (WGS) entry which is preliminary data.</text>
</comment>
<name>A0A955RJX9_9BACT</name>
<evidence type="ECO:0008006" key="3">
    <source>
        <dbReference type="Google" id="ProtNLM"/>
    </source>
</evidence>
<protein>
    <recommendedName>
        <fullName evidence="3">Mur ligase central domain-containing protein</fullName>
    </recommendedName>
</protein>
<dbReference type="EMBL" id="JAGQLH010000011">
    <property type="protein sequence ID" value="MCA9385284.1"/>
    <property type="molecule type" value="Genomic_DNA"/>
</dbReference>